<accession>A0A166BD84</accession>
<dbReference type="RefSeq" id="WP_068000712.1">
    <property type="nucleotide sequence ID" value="NZ_FOFM01000003.1"/>
</dbReference>
<gene>
    <name evidence="4" type="ORF">PsAD2_00173</name>
</gene>
<dbReference type="Proteomes" id="UP000076577">
    <property type="component" value="Unassembled WGS sequence"/>
</dbReference>
<dbReference type="AlphaFoldDB" id="A0A166BD84"/>
<evidence type="ECO:0000256" key="2">
    <source>
        <dbReference type="ARBA" id="ARBA00022963"/>
    </source>
</evidence>
<comment type="caution">
    <text evidence="4">The sequence shown here is derived from an EMBL/GenBank/DDBJ whole genome shotgun (WGS) entry which is preliminary data.</text>
</comment>
<dbReference type="InterPro" id="IPR029058">
    <property type="entry name" value="AB_hydrolase_fold"/>
</dbReference>
<dbReference type="PATRIC" id="fig|989403.3.peg.183"/>
<dbReference type="Gene3D" id="3.40.50.1820">
    <property type="entry name" value="alpha/beta hydrolase"/>
    <property type="match status" value="1"/>
</dbReference>
<proteinExistence type="predicted"/>
<dbReference type="PANTHER" id="PTHR10272">
    <property type="entry name" value="PLATELET-ACTIVATING FACTOR ACETYLHYDROLASE"/>
    <property type="match status" value="1"/>
</dbReference>
<dbReference type="STRING" id="989403.SAMN05421798_10326"/>
<evidence type="ECO:0000313" key="5">
    <source>
        <dbReference type="Proteomes" id="UP000076577"/>
    </source>
</evidence>
<name>A0A166BD84_9HYPH</name>
<dbReference type="GO" id="GO:0016042">
    <property type="term" value="P:lipid catabolic process"/>
    <property type="evidence" value="ECO:0007669"/>
    <property type="project" value="UniProtKB-KW"/>
</dbReference>
<keyword evidence="3" id="KW-0443">Lipid metabolism</keyword>
<evidence type="ECO:0000256" key="1">
    <source>
        <dbReference type="ARBA" id="ARBA00022801"/>
    </source>
</evidence>
<dbReference type="EMBL" id="LMCB01000001">
    <property type="protein sequence ID" value="KZL22147.1"/>
    <property type="molecule type" value="Genomic_DNA"/>
</dbReference>
<evidence type="ECO:0000313" key="4">
    <source>
        <dbReference type="EMBL" id="KZL22147.1"/>
    </source>
</evidence>
<keyword evidence="5" id="KW-1185">Reference proteome</keyword>
<keyword evidence="1" id="KW-0378">Hydrolase</keyword>
<dbReference type="Pfam" id="PF03403">
    <property type="entry name" value="PAF-AH_p_II"/>
    <property type="match status" value="1"/>
</dbReference>
<dbReference type="PANTHER" id="PTHR10272:SF0">
    <property type="entry name" value="PLATELET-ACTIVATING FACTOR ACETYLHYDROLASE"/>
    <property type="match status" value="1"/>
</dbReference>
<dbReference type="SUPFAM" id="SSF53474">
    <property type="entry name" value="alpha/beta-Hydrolases"/>
    <property type="match status" value="1"/>
</dbReference>
<evidence type="ECO:0000256" key="3">
    <source>
        <dbReference type="ARBA" id="ARBA00023098"/>
    </source>
</evidence>
<dbReference type="OrthoDB" id="569821at2"/>
<reference evidence="4 5" key="1">
    <citation type="journal article" date="2016" name="Front. Microbiol.">
        <title>Comparative Genomic Analysis Reveals a Diverse Repertoire of Genes Involved in Prokaryote-Eukaryote Interactions within the Pseudovibrio Genus.</title>
        <authorList>
            <person name="Romano S."/>
            <person name="Fernandez-Guerra A."/>
            <person name="Reen F.J."/>
            <person name="Glockner F.O."/>
            <person name="Crowley S.P."/>
            <person name="O'Sullivan O."/>
            <person name="Cotter P.D."/>
            <person name="Adams C."/>
            <person name="Dobson A.D."/>
            <person name="O'Gara F."/>
        </authorList>
    </citation>
    <scope>NUCLEOTIDE SEQUENCE [LARGE SCALE GENOMIC DNA]</scope>
    <source>
        <strain evidence="4 5">Ad2</strain>
    </source>
</reference>
<keyword evidence="2" id="KW-0442">Lipid degradation</keyword>
<protein>
    <submittedName>
        <fullName evidence="4">Isoform II</fullName>
    </submittedName>
</protein>
<organism evidence="4 5">
    <name type="scientific">Pseudovibrio axinellae</name>
    <dbReference type="NCBI Taxonomy" id="989403"/>
    <lineage>
        <taxon>Bacteria</taxon>
        <taxon>Pseudomonadati</taxon>
        <taxon>Pseudomonadota</taxon>
        <taxon>Alphaproteobacteria</taxon>
        <taxon>Hyphomicrobiales</taxon>
        <taxon>Stappiaceae</taxon>
        <taxon>Pseudovibrio</taxon>
    </lineage>
</organism>
<dbReference type="GO" id="GO:0003847">
    <property type="term" value="F:1-alkyl-2-acetylglycerophosphocholine esterase activity"/>
    <property type="evidence" value="ECO:0007669"/>
    <property type="project" value="TreeGrafter"/>
</dbReference>
<sequence>MLKAISVPEGPYKVGSISLSKTDMSRPSRIGSKVMGRKLFVKIWYPAMPAKEAAYPERLWQQLQGRKDLPLIMRGVIRYQNRYQTHTFSSLDSAETNDTPRVVIYSHGLISFASESTHLMEHLASHGYIAIAVEHEEQLQELTGLRQKTSKEQRKEDAQLSASIQQASGVSKAELSRTYYSKAENTNQITSQRSSDIAYLTEHLDELLQSIPNWRSEVPRKLPVALAGQSLGGAVATEFTKFHDRSVGVVNIYGGMYGTQTSVPIYVPYLMMYSQDNTSSNADYIRDSAEHRHICVTVPETKHLNFHELTMNLGFLRWLKQTGKARPQAVIAYKNKRILEFLNSLDWDQNEQDQVICT</sequence>